<evidence type="ECO:0000313" key="2">
    <source>
        <dbReference type="Proteomes" id="UP000789366"/>
    </source>
</evidence>
<feature type="non-terminal residue" evidence="1">
    <location>
        <position position="163"/>
    </location>
</feature>
<keyword evidence="2" id="KW-1185">Reference proteome</keyword>
<feature type="non-terminal residue" evidence="1">
    <location>
        <position position="1"/>
    </location>
</feature>
<gene>
    <name evidence="1" type="ORF">SPELUC_LOCUS15593</name>
</gene>
<reference evidence="1" key="1">
    <citation type="submission" date="2021-06" db="EMBL/GenBank/DDBJ databases">
        <authorList>
            <person name="Kallberg Y."/>
            <person name="Tangrot J."/>
            <person name="Rosling A."/>
        </authorList>
    </citation>
    <scope>NUCLEOTIDE SEQUENCE</scope>
    <source>
        <strain evidence="1">28 12/20/2015</strain>
    </source>
</reference>
<evidence type="ECO:0000313" key="1">
    <source>
        <dbReference type="EMBL" id="CAG8768047.1"/>
    </source>
</evidence>
<accession>A0ACA9QX35</accession>
<name>A0ACA9QX35_9GLOM</name>
<protein>
    <submittedName>
        <fullName evidence="1">12909_t:CDS:1</fullName>
    </submittedName>
</protein>
<comment type="caution">
    <text evidence="1">The sequence shown here is derived from an EMBL/GenBank/DDBJ whole genome shotgun (WGS) entry which is preliminary data.</text>
</comment>
<dbReference type="Proteomes" id="UP000789366">
    <property type="component" value="Unassembled WGS sequence"/>
</dbReference>
<organism evidence="1 2">
    <name type="scientific">Cetraspora pellucida</name>
    <dbReference type="NCBI Taxonomy" id="1433469"/>
    <lineage>
        <taxon>Eukaryota</taxon>
        <taxon>Fungi</taxon>
        <taxon>Fungi incertae sedis</taxon>
        <taxon>Mucoromycota</taxon>
        <taxon>Glomeromycotina</taxon>
        <taxon>Glomeromycetes</taxon>
        <taxon>Diversisporales</taxon>
        <taxon>Gigasporaceae</taxon>
        <taxon>Cetraspora</taxon>
    </lineage>
</organism>
<proteinExistence type="predicted"/>
<dbReference type="EMBL" id="CAJVPW010052365">
    <property type="protein sequence ID" value="CAG8768047.1"/>
    <property type="molecule type" value="Genomic_DNA"/>
</dbReference>
<sequence>PKRINVLPDMQLLPVLHKIVAKFLRQRQKLPHINTLEQVVELLRNSKNIMVLTGAGVSVSCGIPDFRSENGIYSRLSEFDLDDPQDMFDINYFRDCPDVFYSFAKEIYPSNFTPSPSHYFIKLLEEKGKLLRNYTQNIDTLEQAAGIKNVLQCHGSFATASCI</sequence>